<evidence type="ECO:0000256" key="1">
    <source>
        <dbReference type="SAM" id="Phobius"/>
    </source>
</evidence>
<reference evidence="2" key="5">
    <citation type="submission" date="2011-05" db="EMBL/GenBank/DDBJ databases">
        <authorList>
            <consortium name="VectorBase"/>
        </authorList>
    </citation>
    <scope>NUCLEOTIDE SEQUENCE</scope>
    <source>
        <strain evidence="2">PEST</strain>
    </source>
</reference>
<reference evidence="2" key="4">
    <citation type="journal article" date="2007" name="Genome Biol.">
        <title>Update of the Anopheles gambiae PEST genome assembly.</title>
        <authorList>
            <person name="Sharakhova M.V."/>
            <person name="Hammond M.P."/>
            <person name="Lobo N.F."/>
            <person name="Krzywinski J."/>
            <person name="Unger M.F."/>
            <person name="Hillenmeyer M.E."/>
            <person name="Bruggner R.V."/>
            <person name="Birney E."/>
            <person name="Collins F.H."/>
        </authorList>
    </citation>
    <scope>NUCLEOTIDE SEQUENCE</scope>
    <source>
        <strain evidence="2">PEST</strain>
    </source>
</reference>
<name>A0NBW4_ANOGA</name>
<dbReference type="AlphaFoldDB" id="A0NBW4"/>
<organism evidence="2">
    <name type="scientific">Anopheles gambiae</name>
    <name type="common">African malaria mosquito</name>
    <dbReference type="NCBI Taxonomy" id="7165"/>
    <lineage>
        <taxon>Eukaryota</taxon>
        <taxon>Metazoa</taxon>
        <taxon>Ecdysozoa</taxon>
        <taxon>Arthropoda</taxon>
        <taxon>Hexapoda</taxon>
        <taxon>Insecta</taxon>
        <taxon>Pterygota</taxon>
        <taxon>Neoptera</taxon>
        <taxon>Endopterygota</taxon>
        <taxon>Diptera</taxon>
        <taxon>Nematocera</taxon>
        <taxon>Culicoidea</taxon>
        <taxon>Culicidae</taxon>
        <taxon>Anophelinae</taxon>
        <taxon>Anopheles</taxon>
    </lineage>
</organism>
<keyword evidence="1" id="KW-1133">Transmembrane helix</keyword>
<keyword evidence="1" id="KW-0472">Membrane</keyword>
<evidence type="ECO:0000313" key="2">
    <source>
        <dbReference type="EMBL" id="EAU77518.1"/>
    </source>
</evidence>
<reference evidence="2" key="2">
    <citation type="submission" date="2002-03" db="EMBL/GenBank/DDBJ databases">
        <authorList>
            <consortium name="The Anopheles Genome Sequencing Consortium"/>
        </authorList>
    </citation>
    <scope>NUCLEOTIDE SEQUENCE</scope>
    <source>
        <strain evidence="2">PEST</strain>
    </source>
</reference>
<protein>
    <submittedName>
        <fullName evidence="2">AGAP011311-PA</fullName>
    </submittedName>
</protein>
<comment type="caution">
    <text evidence="2">The sequence shown here is derived from an EMBL/GenBank/DDBJ whole genome shotgun (WGS) entry which is preliminary data.</text>
</comment>
<accession>A0NBW4</accession>
<reference evidence="2" key="3">
    <citation type="journal article" date="2004" name="Trends Parasitol.">
        <title>The Anopheles gambiae genome: an update.</title>
        <authorList>
            <person name="Mongin E."/>
            <person name="Louis C."/>
            <person name="Holt R.A."/>
            <person name="Birney E."/>
            <person name="Collins F.H."/>
        </authorList>
    </citation>
    <scope>NUCLEOTIDE SEQUENCE</scope>
    <source>
        <strain evidence="2">PEST</strain>
    </source>
</reference>
<sequence length="78" mass="8037">PYTHAQAFTVLNDNPLVSLVGGGAAALGATVGLFPPVFFFRDTVKPGGGCVALHTVSIRTAHGGTLGTRVRLCRQTMA</sequence>
<keyword evidence="1" id="KW-0812">Transmembrane</keyword>
<gene>
    <name evidence="2" type="ORF">AgaP_AGAP011311</name>
</gene>
<reference evidence="2" key="1">
    <citation type="journal article" date="2002" name="Science">
        <title>The genome sequence of the malaria mosquito Anopheles gambiae.</title>
        <authorList>
            <person name="Holt R.A."/>
            <person name="Subramanian G.M."/>
            <person name="Halpern A."/>
            <person name="Sutton G.G."/>
            <person name="Charlab R."/>
            <person name="Nusskern D.R."/>
            <person name="Wincker P."/>
            <person name="Clark A.G."/>
            <person name="Ribeiro J.M."/>
            <person name="Wides R."/>
            <person name="Salzberg S.L."/>
            <person name="Loftus B."/>
            <person name="Yandell M."/>
            <person name="Majoros W.H."/>
            <person name="Rusch D.B."/>
            <person name="Lai Z."/>
            <person name="Kraft C.L."/>
            <person name="Abril J.F."/>
            <person name="Anthouard V."/>
            <person name="Arensburger P."/>
            <person name="Atkinson P.W."/>
            <person name="Baden H."/>
            <person name="de Berardinis V."/>
            <person name="Baldwin D."/>
            <person name="Benes V."/>
            <person name="Biedler J."/>
            <person name="Blass C."/>
            <person name="Bolanos R."/>
            <person name="Boscus D."/>
            <person name="Barnstead M."/>
            <person name="Cai S."/>
            <person name="Center A."/>
            <person name="Chaturverdi K."/>
            <person name="Christophides G.K."/>
            <person name="Chrystal M.A."/>
            <person name="Clamp M."/>
            <person name="Cravchik A."/>
            <person name="Curwen V."/>
            <person name="Dana A."/>
            <person name="Delcher A."/>
            <person name="Dew I."/>
            <person name="Evans C.A."/>
            <person name="Flanigan M."/>
            <person name="Grundschober-Freimoser A."/>
            <person name="Friedli L."/>
            <person name="Gu Z."/>
            <person name="Guan P."/>
            <person name="Guigo R."/>
            <person name="Hillenmeyer M.E."/>
            <person name="Hladun S.L."/>
            <person name="Hogan J.R."/>
            <person name="Hong Y.S."/>
            <person name="Hoover J."/>
            <person name="Jaillon O."/>
            <person name="Ke Z."/>
            <person name="Kodira C."/>
            <person name="Kokoza E."/>
            <person name="Koutsos A."/>
            <person name="Letunic I."/>
            <person name="Levitsky A."/>
            <person name="Liang Y."/>
            <person name="Lin J.J."/>
            <person name="Lobo N.F."/>
            <person name="Lopez J.R."/>
            <person name="Malek J.A."/>
            <person name="McIntosh T.C."/>
            <person name="Meister S."/>
            <person name="Miller J."/>
            <person name="Mobarry C."/>
            <person name="Mongin E."/>
            <person name="Murphy S.D."/>
            <person name="O'Brochta D.A."/>
            <person name="Pfannkoch C."/>
            <person name="Qi R."/>
            <person name="Regier M.A."/>
            <person name="Remington K."/>
            <person name="Shao H."/>
            <person name="Sharakhova M.V."/>
            <person name="Sitter C.D."/>
            <person name="Shetty J."/>
            <person name="Smith T.J."/>
            <person name="Strong R."/>
            <person name="Sun J."/>
            <person name="Thomasova D."/>
            <person name="Ton L.Q."/>
            <person name="Topalis P."/>
            <person name="Tu Z."/>
            <person name="Unger M.F."/>
            <person name="Walenz B."/>
            <person name="Wang A."/>
            <person name="Wang J."/>
            <person name="Wang M."/>
            <person name="Wang X."/>
            <person name="Woodford K.J."/>
            <person name="Wortman J.R."/>
            <person name="Wu M."/>
            <person name="Yao A."/>
            <person name="Zdobnov E.M."/>
            <person name="Zhang H."/>
            <person name="Zhao Q."/>
            <person name="Zhao S."/>
            <person name="Zhu S.C."/>
            <person name="Zhimulev I."/>
            <person name="Coluzzi M."/>
            <person name="della Torre A."/>
            <person name="Roth C.W."/>
            <person name="Louis C."/>
            <person name="Kalush F."/>
            <person name="Mural R.J."/>
            <person name="Myers E.W."/>
            <person name="Adams M.D."/>
            <person name="Smith H.O."/>
            <person name="Broder S."/>
            <person name="Gardner M.J."/>
            <person name="Fraser C.M."/>
            <person name="Birney E."/>
            <person name="Bork P."/>
            <person name="Brey P.T."/>
            <person name="Venter J.C."/>
            <person name="Weissenbach J."/>
            <person name="Kafatos F.C."/>
            <person name="Collins F.H."/>
            <person name="Hoffman S.L."/>
        </authorList>
    </citation>
    <scope>NUCLEOTIDE SEQUENCE [LARGE SCALE GENOMIC DNA]</scope>
    <source>
        <strain evidence="2">PEST</strain>
    </source>
</reference>
<proteinExistence type="predicted"/>
<feature type="non-terminal residue" evidence="2">
    <location>
        <position position="78"/>
    </location>
</feature>
<feature type="non-terminal residue" evidence="2">
    <location>
        <position position="1"/>
    </location>
</feature>
<feature type="transmembrane region" description="Helical" evidence="1">
    <location>
        <begin position="16"/>
        <end position="39"/>
    </location>
</feature>
<dbReference type="EMBL" id="AAAB01008816">
    <property type="protein sequence ID" value="EAU77518.1"/>
    <property type="molecule type" value="Genomic_DNA"/>
</dbReference>